<dbReference type="Gene3D" id="3.60.10.10">
    <property type="entry name" value="Endonuclease/exonuclease/phosphatase"/>
    <property type="match status" value="1"/>
</dbReference>
<sequence>MTRSMNCDQFSVPIGVITNHPNTTRRGYRGGKQWPKKIKTLITCHHKPVLTTKTNTESINRNNLVNINLKVSPTLCLLNSRSVKNKINNLYEYIIDNDLDIFIITETWLKDKDDFLLNQLIPDNYGYELMNRNFKKGGGIINIFKKSIDCKRVASPKFTSFEHMAISVKVRNETLVIISIYRPPPSKSNGLTFDLFMSEFCSFVSDKAIDSGKLIILGDFNIHVDKPDEENVSKFMHLLESFNLQQHITKPTHTQNHTLDLVITRETDAIIKSTEVVNHLISDHYSIFCELDILKPGPVKRLLTARKTKTMDIEGFRAAMRKNEQLQGITSQNSMSEQVEVYDKVLTDLLNDYAPLLTKTITIRPNTKWYNDEIRHSKRLRRKAEKKWRKSKLEIDRQIYNSTRTNTNNLIAAAKKQHFQQQLKDNKRNTKGIFKITNKLLQSTHSSNFPSGQTTQQLTQTFSDFFDNKVSSIRDQFDNNQPGLNHPDETFTGHMLNQFKPVSESEIKTLISSSTSKSCSLDPIPTWLLKTGLDDLLPVITSIVNTSLSTSEVPPSLKSALVNPLLKKPTLDPNILKNFRPVSNLSFISKLIEKVVAEQFCHHLEENCLGAKFQSAYRKCHSTESALVRVYNDVVSSIDKNRTVALVLLDLSAAFDTIDQSMLLKRLSSRLGVNGAALDWFRSYLTGRKQEVIIDGIRSKPKCLRYGVPQGSVLGPLLFTSYTTPVADIMRRHDLDHHMYADDTQLYVEVDANNKNLAKLEACIEDLRNWMKSNFLKLNDDKTEAIFFSKTKLSLHNSVLVGDVHIETTDYVRNLGVLLDENLKMKRHVSTICKKANFHLYRIGRIRNLLDTDTTKLLINAFVTSALDYSNSLLYGLPSYLIHQLQSIQNKAARIITRTNIRQHITPILADLHWLPINYRICFKINTLTYNCLNNPDSPAYLKDLIHLYIPQRSLRSSNQLQLKAHKTNTKFGERAFCFASPQEWNKLPLSIKQSCSASSFKKNLKTHYFNMAYNQ</sequence>
<dbReference type="SUPFAM" id="SSF56672">
    <property type="entry name" value="DNA/RNA polymerases"/>
    <property type="match status" value="1"/>
</dbReference>
<gene>
    <name evidence="2" type="ORF">SNE40_018068</name>
</gene>
<feature type="domain" description="Reverse transcriptase" evidence="1">
    <location>
        <begin position="546"/>
        <end position="819"/>
    </location>
</feature>
<dbReference type="SUPFAM" id="SSF56219">
    <property type="entry name" value="DNase I-like"/>
    <property type="match status" value="1"/>
</dbReference>
<dbReference type="PROSITE" id="PS50878">
    <property type="entry name" value="RT_POL"/>
    <property type="match status" value="1"/>
</dbReference>
<accession>A0AAN8JAM2</accession>
<dbReference type="InterPro" id="IPR043502">
    <property type="entry name" value="DNA/RNA_pol_sf"/>
</dbReference>
<dbReference type="PANTHER" id="PTHR46670">
    <property type="entry name" value="ENDO/EXONUCLEASE/PHOSPHATASE DOMAIN-CONTAINING PROTEIN"/>
    <property type="match status" value="1"/>
</dbReference>
<dbReference type="Pfam" id="PF03372">
    <property type="entry name" value="Exo_endo_phos"/>
    <property type="match status" value="1"/>
</dbReference>
<dbReference type="EMBL" id="JAZGQO010000012">
    <property type="protein sequence ID" value="KAK6172119.1"/>
    <property type="molecule type" value="Genomic_DNA"/>
</dbReference>
<comment type="caution">
    <text evidence="2">The sequence shown here is derived from an EMBL/GenBank/DDBJ whole genome shotgun (WGS) entry which is preliminary data.</text>
</comment>
<dbReference type="Proteomes" id="UP001347796">
    <property type="component" value="Unassembled WGS sequence"/>
</dbReference>
<evidence type="ECO:0000313" key="3">
    <source>
        <dbReference type="Proteomes" id="UP001347796"/>
    </source>
</evidence>
<keyword evidence="3" id="KW-1185">Reference proteome</keyword>
<dbReference type="InterPro" id="IPR000477">
    <property type="entry name" value="RT_dom"/>
</dbReference>
<proteinExistence type="predicted"/>
<dbReference type="InterPro" id="IPR005135">
    <property type="entry name" value="Endo/exonuclease/phosphatase"/>
</dbReference>
<dbReference type="AlphaFoldDB" id="A0AAN8JAM2"/>
<dbReference type="GO" id="GO:0003824">
    <property type="term" value="F:catalytic activity"/>
    <property type="evidence" value="ECO:0007669"/>
    <property type="project" value="InterPro"/>
</dbReference>
<evidence type="ECO:0000313" key="2">
    <source>
        <dbReference type="EMBL" id="KAK6172119.1"/>
    </source>
</evidence>
<name>A0AAN8JAM2_PATCE</name>
<dbReference type="CDD" id="cd01650">
    <property type="entry name" value="RT_nLTR_like"/>
    <property type="match status" value="1"/>
</dbReference>
<protein>
    <recommendedName>
        <fullName evidence="1">Reverse transcriptase domain-containing protein</fullName>
    </recommendedName>
</protein>
<evidence type="ECO:0000259" key="1">
    <source>
        <dbReference type="PROSITE" id="PS50878"/>
    </source>
</evidence>
<dbReference type="InterPro" id="IPR036691">
    <property type="entry name" value="Endo/exonu/phosph_ase_sf"/>
</dbReference>
<dbReference type="PANTHER" id="PTHR46670:SF3">
    <property type="entry name" value="ENDONUCLEASE_EXONUCLEASE_PHOSPHATASE DOMAIN-CONTAINING PROTEIN"/>
    <property type="match status" value="1"/>
</dbReference>
<reference evidence="2 3" key="1">
    <citation type="submission" date="2024-01" db="EMBL/GenBank/DDBJ databases">
        <title>The genome of the rayed Mediterranean limpet Patella caerulea (Linnaeus, 1758).</title>
        <authorList>
            <person name="Anh-Thu Weber A."/>
            <person name="Halstead-Nussloch G."/>
        </authorList>
    </citation>
    <scope>NUCLEOTIDE SEQUENCE [LARGE SCALE GENOMIC DNA]</scope>
    <source>
        <strain evidence="2">AATW-2023a</strain>
        <tissue evidence="2">Whole specimen</tissue>
    </source>
</reference>
<dbReference type="Pfam" id="PF00078">
    <property type="entry name" value="RVT_1"/>
    <property type="match status" value="1"/>
</dbReference>
<organism evidence="2 3">
    <name type="scientific">Patella caerulea</name>
    <name type="common">Rayed Mediterranean limpet</name>
    <dbReference type="NCBI Taxonomy" id="87958"/>
    <lineage>
        <taxon>Eukaryota</taxon>
        <taxon>Metazoa</taxon>
        <taxon>Spiralia</taxon>
        <taxon>Lophotrochozoa</taxon>
        <taxon>Mollusca</taxon>
        <taxon>Gastropoda</taxon>
        <taxon>Patellogastropoda</taxon>
        <taxon>Patelloidea</taxon>
        <taxon>Patellidae</taxon>
        <taxon>Patella</taxon>
    </lineage>
</organism>